<comment type="caution">
    <text evidence="1">The sequence shown here is derived from an EMBL/GenBank/DDBJ whole genome shotgun (WGS) entry which is preliminary data.</text>
</comment>
<gene>
    <name evidence="1" type="ORF">DFR48_102278</name>
</gene>
<name>A0A6I7HSQ1_9HYPH</name>
<sequence>MATGREYFIEDKRFTPSQFRRLSKARQIVAMVQWFQSQYEDPAQETPYNGREGGFLWVHGGPYDADAELQGEFSDLVDFEIIQQAVDEVTSDGIYEWAPIRHNDHPDEDYGDDSVSHDHDDGIYSLDEPLPDISEFIDDEDDEAQFPELPPGQDYLTDEQGRVLTDEHARPLIVGTPGALAAGALNEYVINGPAYAGGSFATENGGGIVDVNENGLVPSPTPNNDGNAAYQQELRSRIERLEIALETYSNNLAPRDHNRPPELVEPDPIAPSDFKIIVEAVIELKGDALQERPDPVRLEAKASLFRRVAGAIAAWCGRKADAAVDAGIQWAIPAGIVWVAANPQEVQAALNAVAEAAAAWADYLSGGIL</sequence>
<reference evidence="1 2" key="1">
    <citation type="submission" date="2018-07" db="EMBL/GenBank/DDBJ databases">
        <title>Genomic Encyclopedia of Type Strains, Phase IV (KMG-IV): sequencing the most valuable type-strain genomes for metagenomic binning, comparative biology and taxonomic classification.</title>
        <authorList>
            <person name="Goeker M."/>
        </authorList>
    </citation>
    <scope>NUCLEOTIDE SEQUENCE [LARGE SCALE GENOMIC DNA]</scope>
    <source>
        <strain evidence="1 2">DSM 25528</strain>
    </source>
</reference>
<dbReference type="Proteomes" id="UP000252582">
    <property type="component" value="Unassembled WGS sequence"/>
</dbReference>
<accession>A0A6I7HSQ1</accession>
<protein>
    <submittedName>
        <fullName evidence="1">Uncharacterized protein</fullName>
    </submittedName>
</protein>
<proteinExistence type="predicted"/>
<organism evidence="1 2">
    <name type="scientific">Ciceribacter lividus</name>
    <dbReference type="NCBI Taxonomy" id="1197950"/>
    <lineage>
        <taxon>Bacteria</taxon>
        <taxon>Pseudomonadati</taxon>
        <taxon>Pseudomonadota</taxon>
        <taxon>Alphaproteobacteria</taxon>
        <taxon>Hyphomicrobiales</taxon>
        <taxon>Rhizobiaceae</taxon>
        <taxon>Ciceribacter</taxon>
    </lineage>
</organism>
<evidence type="ECO:0000313" key="1">
    <source>
        <dbReference type="EMBL" id="RCW27792.1"/>
    </source>
</evidence>
<dbReference type="RefSeq" id="WP_114362127.1">
    <property type="nucleotide sequence ID" value="NZ_QPIX01000002.1"/>
</dbReference>
<dbReference type="EMBL" id="QPIX01000002">
    <property type="protein sequence ID" value="RCW27792.1"/>
    <property type="molecule type" value="Genomic_DNA"/>
</dbReference>
<keyword evidence="2" id="KW-1185">Reference proteome</keyword>
<evidence type="ECO:0000313" key="2">
    <source>
        <dbReference type="Proteomes" id="UP000252582"/>
    </source>
</evidence>
<dbReference type="AlphaFoldDB" id="A0A6I7HSQ1"/>